<dbReference type="OrthoDB" id="9775255at2"/>
<comment type="caution">
    <text evidence="10">The sequence shown here is derived from an EMBL/GenBank/DDBJ whole genome shotgun (WGS) entry which is preliminary data.</text>
</comment>
<evidence type="ECO:0000256" key="1">
    <source>
        <dbReference type="ARBA" id="ARBA00004970"/>
    </source>
</evidence>
<accession>A0A4Q1ART7</accession>
<evidence type="ECO:0000256" key="4">
    <source>
        <dbReference type="ARBA" id="ARBA00022605"/>
    </source>
</evidence>
<dbReference type="EC" id="3.1.3.15" evidence="3 8"/>
<dbReference type="AlphaFoldDB" id="A0A4Q1ART7"/>
<dbReference type="NCBIfam" id="NF005596">
    <property type="entry name" value="PRK07328.1"/>
    <property type="match status" value="1"/>
</dbReference>
<dbReference type="NCBIfam" id="TIGR01856">
    <property type="entry name" value="hisJ_fam"/>
    <property type="match status" value="1"/>
</dbReference>
<keyword evidence="4 8" id="KW-0028">Amino-acid biosynthesis</keyword>
<feature type="domain" description="PHP" evidence="9">
    <location>
        <begin position="9"/>
        <end position="200"/>
    </location>
</feature>
<sequence length="271" mass="31588">MKTLKQRVDLHNHTALCNHAEGTTEEYIKKAIEIGIDVFGFADHAPMPFDPKYRMDISQKVVYEKDILTLKDKYKNEIEILLAYEVDFMQNRNLMLDEVLNSKVDYLIGSVHFIQEQNENLWGFDNPEFIGKYKEKNIDDIWLDYFEAIEEMAKSKLFDIVGHLDLIKVFKYLPNKDIKLIALKALKEIKKAGMVLEINAAGLRKPIKESYPSKELLEVAYDLDIPITFSSDAHSLEQIGFKYDEVSTLARDIGYKKCVKFKDRQKIFIDF</sequence>
<evidence type="ECO:0000256" key="8">
    <source>
        <dbReference type="RuleBase" id="RU366003"/>
    </source>
</evidence>
<keyword evidence="11" id="KW-1185">Reference proteome</keyword>
<dbReference type="InterPro" id="IPR010140">
    <property type="entry name" value="Histidinol_P_phosphatase_HisJ"/>
</dbReference>
<dbReference type="UniPathway" id="UPA00031">
    <property type="reaction ID" value="UER00013"/>
</dbReference>
<protein>
    <recommendedName>
        <fullName evidence="3 8">Histidinol-phosphatase</fullName>
        <shortName evidence="8">HolPase</shortName>
        <ecNumber evidence="3 8">3.1.3.15</ecNumber>
    </recommendedName>
</protein>
<dbReference type="Pfam" id="PF02811">
    <property type="entry name" value="PHP"/>
    <property type="match status" value="1"/>
</dbReference>
<dbReference type="GO" id="GO:0004401">
    <property type="term" value="F:histidinol-phosphatase activity"/>
    <property type="evidence" value="ECO:0007669"/>
    <property type="project" value="UniProtKB-UniRule"/>
</dbReference>
<evidence type="ECO:0000256" key="2">
    <source>
        <dbReference type="ARBA" id="ARBA00009152"/>
    </source>
</evidence>
<gene>
    <name evidence="10" type="ORF">CP965_11295</name>
</gene>
<keyword evidence="5 8" id="KW-0378">Hydrolase</keyword>
<name>A0A4Q1ART7_9BACT</name>
<comment type="similarity">
    <text evidence="2 8">Belongs to the PHP hydrolase family. HisK subfamily.</text>
</comment>
<dbReference type="InterPro" id="IPR016195">
    <property type="entry name" value="Pol/histidinol_Pase-like"/>
</dbReference>
<evidence type="ECO:0000256" key="7">
    <source>
        <dbReference type="ARBA" id="ARBA00049158"/>
    </source>
</evidence>
<comment type="catalytic activity">
    <reaction evidence="7 8">
        <text>L-histidinol phosphate + H2O = L-histidinol + phosphate</text>
        <dbReference type="Rhea" id="RHEA:14465"/>
        <dbReference type="ChEBI" id="CHEBI:15377"/>
        <dbReference type="ChEBI" id="CHEBI:43474"/>
        <dbReference type="ChEBI" id="CHEBI:57699"/>
        <dbReference type="ChEBI" id="CHEBI:57980"/>
        <dbReference type="EC" id="3.1.3.15"/>
    </reaction>
</comment>
<evidence type="ECO:0000256" key="6">
    <source>
        <dbReference type="ARBA" id="ARBA00023102"/>
    </source>
</evidence>
<dbReference type="RefSeq" id="WP_129062219.1">
    <property type="nucleotide sequence ID" value="NZ_NXIE01000005.1"/>
</dbReference>
<comment type="pathway">
    <text evidence="1 8">Amino-acid biosynthesis; L-histidine biosynthesis; L-histidine from 5-phospho-alpha-D-ribose 1-diphosphate: step 8/9.</text>
</comment>
<dbReference type="GO" id="GO:0005737">
    <property type="term" value="C:cytoplasm"/>
    <property type="evidence" value="ECO:0007669"/>
    <property type="project" value="TreeGrafter"/>
</dbReference>
<keyword evidence="6 8" id="KW-0368">Histidine biosynthesis</keyword>
<evidence type="ECO:0000313" key="10">
    <source>
        <dbReference type="EMBL" id="RXK11765.1"/>
    </source>
</evidence>
<organism evidence="10 11">
    <name type="scientific">Halarcobacter mediterraneus</name>
    <dbReference type="NCBI Taxonomy" id="2023153"/>
    <lineage>
        <taxon>Bacteria</taxon>
        <taxon>Pseudomonadati</taxon>
        <taxon>Campylobacterota</taxon>
        <taxon>Epsilonproteobacteria</taxon>
        <taxon>Campylobacterales</taxon>
        <taxon>Arcobacteraceae</taxon>
        <taxon>Halarcobacter</taxon>
    </lineage>
</organism>
<evidence type="ECO:0000313" key="11">
    <source>
        <dbReference type="Proteomes" id="UP000289718"/>
    </source>
</evidence>
<evidence type="ECO:0000259" key="9">
    <source>
        <dbReference type="Pfam" id="PF02811"/>
    </source>
</evidence>
<evidence type="ECO:0000256" key="5">
    <source>
        <dbReference type="ARBA" id="ARBA00022801"/>
    </source>
</evidence>
<dbReference type="Gene3D" id="3.20.20.140">
    <property type="entry name" value="Metal-dependent hydrolases"/>
    <property type="match status" value="1"/>
</dbReference>
<dbReference type="EMBL" id="NXIE01000005">
    <property type="protein sequence ID" value="RXK11765.1"/>
    <property type="molecule type" value="Genomic_DNA"/>
</dbReference>
<dbReference type="Proteomes" id="UP000289718">
    <property type="component" value="Unassembled WGS sequence"/>
</dbReference>
<dbReference type="NCBIfam" id="NF005996">
    <property type="entry name" value="PRK08123.1"/>
    <property type="match status" value="1"/>
</dbReference>
<dbReference type="CDD" id="cd12110">
    <property type="entry name" value="PHP_HisPPase_Hisj_like"/>
    <property type="match status" value="1"/>
</dbReference>
<dbReference type="InterPro" id="IPR004013">
    <property type="entry name" value="PHP_dom"/>
</dbReference>
<dbReference type="GO" id="GO:0000105">
    <property type="term" value="P:L-histidine biosynthetic process"/>
    <property type="evidence" value="ECO:0007669"/>
    <property type="project" value="UniProtKB-UniRule"/>
</dbReference>
<evidence type="ECO:0000256" key="3">
    <source>
        <dbReference type="ARBA" id="ARBA00013085"/>
    </source>
</evidence>
<dbReference type="PANTHER" id="PTHR21039">
    <property type="entry name" value="HISTIDINOL PHOSPHATASE-RELATED"/>
    <property type="match status" value="1"/>
</dbReference>
<reference evidence="10 11" key="1">
    <citation type="submission" date="2017-09" db="EMBL/GenBank/DDBJ databases">
        <title>Genomics of the genus Arcobacter.</title>
        <authorList>
            <person name="Perez-Cataluna A."/>
            <person name="Figueras M.J."/>
            <person name="Salas-Masso N."/>
        </authorList>
    </citation>
    <scope>NUCLEOTIDE SEQUENCE [LARGE SCALE GENOMIC DNA]</scope>
    <source>
        <strain evidence="10 11">F156-34</strain>
    </source>
</reference>
<dbReference type="PANTHER" id="PTHR21039:SF0">
    <property type="entry name" value="HISTIDINOL-PHOSPHATASE"/>
    <property type="match status" value="1"/>
</dbReference>
<dbReference type="SUPFAM" id="SSF89550">
    <property type="entry name" value="PHP domain-like"/>
    <property type="match status" value="1"/>
</dbReference>
<proteinExistence type="inferred from homology"/>